<name>A0AAV9XPW2_9PEZI</name>
<protein>
    <submittedName>
        <fullName evidence="2">Uncharacterized protein</fullName>
    </submittedName>
</protein>
<evidence type="ECO:0000313" key="3">
    <source>
        <dbReference type="Proteomes" id="UP001365542"/>
    </source>
</evidence>
<evidence type="ECO:0000256" key="1">
    <source>
        <dbReference type="SAM" id="MobiDB-lite"/>
    </source>
</evidence>
<dbReference type="Proteomes" id="UP001365542">
    <property type="component" value="Unassembled WGS sequence"/>
</dbReference>
<organism evidence="2 3">
    <name type="scientific">Orbilia ellipsospora</name>
    <dbReference type="NCBI Taxonomy" id="2528407"/>
    <lineage>
        <taxon>Eukaryota</taxon>
        <taxon>Fungi</taxon>
        <taxon>Dikarya</taxon>
        <taxon>Ascomycota</taxon>
        <taxon>Pezizomycotina</taxon>
        <taxon>Orbiliomycetes</taxon>
        <taxon>Orbiliales</taxon>
        <taxon>Orbiliaceae</taxon>
        <taxon>Orbilia</taxon>
    </lineage>
</organism>
<proteinExistence type="predicted"/>
<reference evidence="2 3" key="1">
    <citation type="submission" date="2019-10" db="EMBL/GenBank/DDBJ databases">
        <authorList>
            <person name="Palmer J.M."/>
        </authorList>
    </citation>
    <scope>NUCLEOTIDE SEQUENCE [LARGE SCALE GENOMIC DNA]</scope>
    <source>
        <strain evidence="2 3">TWF694</strain>
    </source>
</reference>
<accession>A0AAV9XPW2</accession>
<evidence type="ECO:0000313" key="2">
    <source>
        <dbReference type="EMBL" id="KAK6544149.1"/>
    </source>
</evidence>
<sequence length="214" mass="24425">MTVTITRFYNQSMHQVKYIRLEDGKSSTKFMLPPNLANDTHIPSQVVPNDTVPSSDPIPQSATETDVKTAIRLQIGYYQSVDIYETNGQIRVRYPRAPDQKYTEQTLKVESGSYVLFLAKSDKTGMMAWPVFFHYADVFAGESPDDMGVEIAPKVAKAVKDAANGIPTGVVNLRRRAPLGMIRKNDMVQDQYRKRNEDRSGQRLEKREIRRRRP</sequence>
<feature type="region of interest" description="Disordered" evidence="1">
    <location>
        <begin position="184"/>
        <end position="214"/>
    </location>
</feature>
<comment type="caution">
    <text evidence="2">The sequence shown here is derived from an EMBL/GenBank/DDBJ whole genome shotgun (WGS) entry which is preliminary data.</text>
</comment>
<keyword evidence="3" id="KW-1185">Reference proteome</keyword>
<dbReference type="AlphaFoldDB" id="A0AAV9XPW2"/>
<feature type="compositionally biased region" description="Basic and acidic residues" evidence="1">
    <location>
        <begin position="184"/>
        <end position="208"/>
    </location>
</feature>
<gene>
    <name evidence="2" type="ORF">TWF694_000856</name>
</gene>
<dbReference type="EMBL" id="JAVHJO010000001">
    <property type="protein sequence ID" value="KAK6544149.1"/>
    <property type="molecule type" value="Genomic_DNA"/>
</dbReference>